<evidence type="ECO:0000259" key="1">
    <source>
        <dbReference type="PROSITE" id="PS51707"/>
    </source>
</evidence>
<dbReference type="InterPro" id="IPR033469">
    <property type="entry name" value="CYTH-like_dom_sf"/>
</dbReference>
<dbReference type="SUPFAM" id="SSF55154">
    <property type="entry name" value="CYTH-like phosphatases"/>
    <property type="match status" value="1"/>
</dbReference>
<dbReference type="Proteomes" id="UP000000391">
    <property type="component" value="Chromosome"/>
</dbReference>
<dbReference type="Gene3D" id="2.40.320.10">
    <property type="entry name" value="Hypothetical Protein Pfu-838710-001"/>
    <property type="match status" value="1"/>
</dbReference>
<dbReference type="PANTHER" id="PTHR21028:SF2">
    <property type="entry name" value="CYTH DOMAIN-CONTAINING PROTEIN"/>
    <property type="match status" value="1"/>
</dbReference>
<proteinExistence type="predicted"/>
<dbReference type="KEGG" id="mev:Metev_2246"/>
<feature type="domain" description="CYTH" evidence="1">
    <location>
        <begin position="1"/>
        <end position="173"/>
    </location>
</feature>
<sequence length="177" mass="20772">MIEVEVKARTDLETARKMLEDEGARFIETEHHFDSYYNAPHRDFASTDEALRIRSRDNKTFLTYKGKKMDSVSKTREEFETPVDSENMRNILLSLGFREYGIVEKEREVYKLDDFVIALDSVEQLGEFIEVELESEPGSDIEHNSSKIFEFLNKLGIEEKDSIRKSYLELVMEEKVK</sequence>
<dbReference type="EMBL" id="CP002069">
    <property type="protein sequence ID" value="ADI75067.1"/>
    <property type="molecule type" value="Genomic_DNA"/>
</dbReference>
<dbReference type="CDD" id="cd07890">
    <property type="entry name" value="CYTH-like_AC_IV-like"/>
    <property type="match status" value="1"/>
</dbReference>
<dbReference type="InterPro" id="IPR008173">
    <property type="entry name" value="Adenylyl_cyclase_CyaB"/>
</dbReference>
<dbReference type="GeneID" id="9347910"/>
<keyword evidence="3" id="KW-1185">Reference proteome</keyword>
<accession>D7EBU5</accession>
<dbReference type="SMART" id="SM01118">
    <property type="entry name" value="CYTH"/>
    <property type="match status" value="1"/>
</dbReference>
<gene>
    <name evidence="2" type="ordered locus">Metev_2246</name>
</gene>
<evidence type="ECO:0000313" key="2">
    <source>
        <dbReference type="EMBL" id="ADI75067.1"/>
    </source>
</evidence>
<dbReference type="PANTHER" id="PTHR21028">
    <property type="entry name" value="SI:CH211-156B7.4"/>
    <property type="match status" value="1"/>
</dbReference>
<dbReference type="InterPro" id="IPR023577">
    <property type="entry name" value="CYTH_domain"/>
</dbReference>
<dbReference type="PROSITE" id="PS51707">
    <property type="entry name" value="CYTH"/>
    <property type="match status" value="1"/>
</dbReference>
<dbReference type="AlphaFoldDB" id="D7EBU5"/>
<dbReference type="Pfam" id="PF01928">
    <property type="entry name" value="CYTH"/>
    <property type="match status" value="1"/>
</dbReference>
<reference evidence="2 3" key="1">
    <citation type="submission" date="2010-06" db="EMBL/GenBank/DDBJ databases">
        <title>Complete sequence chromosome of Methanohalobium evestigatum Z-7303.</title>
        <authorList>
            <consortium name="US DOE Joint Genome Institute"/>
            <person name="Lucas S."/>
            <person name="Copeland A."/>
            <person name="Lapidus A."/>
            <person name="Cheng J.-F."/>
            <person name="Bruce D."/>
            <person name="Goodwin L."/>
            <person name="Pitluck S."/>
            <person name="Saunders E."/>
            <person name="Detter J.C."/>
            <person name="Han C."/>
            <person name="Tapia R."/>
            <person name="Land M."/>
            <person name="Hauser L."/>
            <person name="Kyrpides N."/>
            <person name="Mikhailova N."/>
            <person name="Sieprawska-Lupa M."/>
            <person name="Whitman W.B."/>
            <person name="Anderson I."/>
            <person name="Woyke T."/>
        </authorList>
    </citation>
    <scope>NUCLEOTIDE SEQUENCE [LARGE SCALE GENOMIC DNA]</scope>
    <source>
        <strain evidence="3">ATCC BAA-1072 / DSM 3721 / NBRC 107634 / OCM 161 / Z-7303</strain>
    </source>
</reference>
<dbReference type="HOGENOM" id="CLU_105244_2_0_2"/>
<dbReference type="NCBIfam" id="TIGR00318">
    <property type="entry name" value="cyaB"/>
    <property type="match status" value="1"/>
</dbReference>
<dbReference type="RefSeq" id="WP_013195632.1">
    <property type="nucleotide sequence ID" value="NC_014253.1"/>
</dbReference>
<name>D7EBU5_METEZ</name>
<dbReference type="OrthoDB" id="46040at2157"/>
<evidence type="ECO:0000313" key="3">
    <source>
        <dbReference type="Proteomes" id="UP000000391"/>
    </source>
</evidence>
<organism evidence="2 3">
    <name type="scientific">Methanohalobium evestigatum (strain ATCC BAA-1072 / DSM 3721 / NBRC 107634 / OCM 161 / Z-7303)</name>
    <dbReference type="NCBI Taxonomy" id="644295"/>
    <lineage>
        <taxon>Archaea</taxon>
        <taxon>Methanobacteriati</taxon>
        <taxon>Methanobacteriota</taxon>
        <taxon>Stenosarchaea group</taxon>
        <taxon>Methanomicrobia</taxon>
        <taxon>Methanosarcinales</taxon>
        <taxon>Methanosarcinaceae</taxon>
        <taxon>Methanohalobium</taxon>
    </lineage>
</organism>
<dbReference type="STRING" id="644295.Metev_2246"/>
<protein>
    <submittedName>
        <fullName evidence="2">Adenylyl cyclase CyaB</fullName>
    </submittedName>
</protein>